<dbReference type="RefSeq" id="XP_007389322.1">
    <property type="nucleotide sequence ID" value="XM_007389260.1"/>
</dbReference>
<organism evidence="3 4">
    <name type="scientific">Punctularia strigosozonata (strain HHB-11173)</name>
    <name type="common">White-rot fungus</name>
    <dbReference type="NCBI Taxonomy" id="741275"/>
    <lineage>
        <taxon>Eukaryota</taxon>
        <taxon>Fungi</taxon>
        <taxon>Dikarya</taxon>
        <taxon>Basidiomycota</taxon>
        <taxon>Agaricomycotina</taxon>
        <taxon>Agaricomycetes</taxon>
        <taxon>Corticiales</taxon>
        <taxon>Punctulariaceae</taxon>
        <taxon>Punctularia</taxon>
    </lineage>
</organism>
<evidence type="ECO:0000313" key="3">
    <source>
        <dbReference type="EMBL" id="EIN03455.1"/>
    </source>
</evidence>
<dbReference type="KEGG" id="psq:PUNSTDRAFT_139545"/>
<dbReference type="Gene3D" id="3.30.40.10">
    <property type="entry name" value="Zinc/RING finger domain, C3HC4 (zinc finger)"/>
    <property type="match status" value="1"/>
</dbReference>
<feature type="region of interest" description="Disordered" evidence="2">
    <location>
        <begin position="1"/>
        <end position="25"/>
    </location>
</feature>
<gene>
    <name evidence="3" type="ORF">PUNSTDRAFT_139545</name>
</gene>
<keyword evidence="1" id="KW-0175">Coiled coil</keyword>
<dbReference type="SUPFAM" id="SSF57850">
    <property type="entry name" value="RING/U-box"/>
    <property type="match status" value="1"/>
</dbReference>
<dbReference type="OrthoDB" id="6270329at2759"/>
<evidence type="ECO:0000256" key="2">
    <source>
        <dbReference type="SAM" id="MobiDB-lite"/>
    </source>
</evidence>
<keyword evidence="4" id="KW-1185">Reference proteome</keyword>
<evidence type="ECO:0000256" key="1">
    <source>
        <dbReference type="SAM" id="Coils"/>
    </source>
</evidence>
<dbReference type="InterPro" id="IPR013083">
    <property type="entry name" value="Znf_RING/FYVE/PHD"/>
</dbReference>
<accession>R7RZB0</accession>
<proteinExistence type="predicted"/>
<reference evidence="4" key="1">
    <citation type="journal article" date="2012" name="Science">
        <title>The Paleozoic origin of enzymatic lignin decomposition reconstructed from 31 fungal genomes.</title>
        <authorList>
            <person name="Floudas D."/>
            <person name="Binder M."/>
            <person name="Riley R."/>
            <person name="Barry K."/>
            <person name="Blanchette R.A."/>
            <person name="Henrissat B."/>
            <person name="Martinez A.T."/>
            <person name="Otillar R."/>
            <person name="Spatafora J.W."/>
            <person name="Yadav J.S."/>
            <person name="Aerts A."/>
            <person name="Benoit I."/>
            <person name="Boyd A."/>
            <person name="Carlson A."/>
            <person name="Copeland A."/>
            <person name="Coutinho P.M."/>
            <person name="de Vries R.P."/>
            <person name="Ferreira P."/>
            <person name="Findley K."/>
            <person name="Foster B."/>
            <person name="Gaskell J."/>
            <person name="Glotzer D."/>
            <person name="Gorecki P."/>
            <person name="Heitman J."/>
            <person name="Hesse C."/>
            <person name="Hori C."/>
            <person name="Igarashi K."/>
            <person name="Jurgens J.A."/>
            <person name="Kallen N."/>
            <person name="Kersten P."/>
            <person name="Kohler A."/>
            <person name="Kuees U."/>
            <person name="Kumar T.K.A."/>
            <person name="Kuo A."/>
            <person name="LaButti K."/>
            <person name="Larrondo L.F."/>
            <person name="Lindquist E."/>
            <person name="Ling A."/>
            <person name="Lombard V."/>
            <person name="Lucas S."/>
            <person name="Lundell T."/>
            <person name="Martin R."/>
            <person name="McLaughlin D.J."/>
            <person name="Morgenstern I."/>
            <person name="Morin E."/>
            <person name="Murat C."/>
            <person name="Nagy L.G."/>
            <person name="Nolan M."/>
            <person name="Ohm R.A."/>
            <person name="Patyshakuliyeva A."/>
            <person name="Rokas A."/>
            <person name="Ruiz-Duenas F.J."/>
            <person name="Sabat G."/>
            <person name="Salamov A."/>
            <person name="Samejima M."/>
            <person name="Schmutz J."/>
            <person name="Slot J.C."/>
            <person name="St John F."/>
            <person name="Stenlid J."/>
            <person name="Sun H."/>
            <person name="Sun S."/>
            <person name="Syed K."/>
            <person name="Tsang A."/>
            <person name="Wiebenga A."/>
            <person name="Young D."/>
            <person name="Pisabarro A."/>
            <person name="Eastwood D.C."/>
            <person name="Martin F."/>
            <person name="Cullen D."/>
            <person name="Grigoriev I.V."/>
            <person name="Hibbett D.S."/>
        </authorList>
    </citation>
    <scope>NUCLEOTIDE SEQUENCE [LARGE SCALE GENOMIC DNA]</scope>
    <source>
        <strain evidence="4">HHB-11173 SS5</strain>
    </source>
</reference>
<dbReference type="GeneID" id="18880340"/>
<dbReference type="HOGENOM" id="CLU_1129558_0_0_1"/>
<dbReference type="Proteomes" id="UP000054196">
    <property type="component" value="Unassembled WGS sequence"/>
</dbReference>
<protein>
    <recommendedName>
        <fullName evidence="5">Zinc finger RING-type eukaryotic domain-containing protein</fullName>
    </recommendedName>
</protein>
<name>R7RZB0_PUNST</name>
<sequence length="235" mass="25304">MAPHRARGNPPSARRRPRTRAVDALSPSIVATCEDDLRPGPASAPPNNIVADVANASLDESYHFIISSGSGVGDAGTTACVTQSVGSCFEAVTVSATVTASTSSPRTHDVRAPPSFRLKDFEDVSAQLEVAKDEAIEAKKAAAIAQEENVQAQERADVAQNALLQARDELTQARQHLQPLQQRLSEIEDDLHCQVCAQRLRNPVTLACGHTFSVDRFTTQREFTGSKGLMLSLFR</sequence>
<feature type="compositionally biased region" description="Basic residues" evidence="2">
    <location>
        <begin position="1"/>
        <end position="19"/>
    </location>
</feature>
<feature type="coiled-coil region" evidence="1">
    <location>
        <begin position="121"/>
        <end position="190"/>
    </location>
</feature>
<evidence type="ECO:0000313" key="4">
    <source>
        <dbReference type="Proteomes" id="UP000054196"/>
    </source>
</evidence>
<evidence type="ECO:0008006" key="5">
    <source>
        <dbReference type="Google" id="ProtNLM"/>
    </source>
</evidence>
<dbReference type="EMBL" id="JH687564">
    <property type="protein sequence ID" value="EIN03455.1"/>
    <property type="molecule type" value="Genomic_DNA"/>
</dbReference>
<dbReference type="AlphaFoldDB" id="R7RZB0"/>